<accession>A0AAD0RYV6</accession>
<dbReference type="InterPro" id="IPR022562">
    <property type="entry name" value="DUF3466"/>
</dbReference>
<gene>
    <name evidence="2" type="ORF">D0907_07605</name>
</gene>
<reference evidence="2 3" key="1">
    <citation type="submission" date="2018-08" db="EMBL/GenBank/DDBJ databases">
        <title>Draft genome sequence of Pseudoalteromonas donghaensis HJ51.</title>
        <authorList>
            <person name="Oh J."/>
            <person name="Roh D."/>
        </authorList>
    </citation>
    <scope>NUCLEOTIDE SEQUENCE [LARGE SCALE GENOMIC DNA]</scope>
    <source>
        <strain evidence="2 3">HJ51</strain>
    </source>
</reference>
<dbReference type="RefSeq" id="WP_118844225.1">
    <property type="nucleotide sequence ID" value="NZ_CP032090.1"/>
</dbReference>
<dbReference type="GeneID" id="99505322"/>
<proteinExistence type="predicted"/>
<evidence type="ECO:0000313" key="2">
    <source>
        <dbReference type="EMBL" id="AXV65133.1"/>
    </source>
</evidence>
<sequence>MKYKLLAASILATLSTSAMSATYKLTELGGLDGAKLNYVTDVSENGHVIGLSNGVYRLPIDISYIDFDDNAIKSAYESEKDRFELIDKEITFTLDDIENNDAVNTNADAHTFMIRFLSSDSRSVDSEYQKLASAIATIYKTEGATEQVIFDEQSLDYDGLTRSTSNFLSAVAEDGVMTGWGSAPYEKTSFTQADEDEAETHFLRDFIRRGVVISADGVKVPLTPEFDEFGGFSAAYDIVKTELGYEVVGTVSTDIPEDRQENIDDRCDGEDEPVSDCIENIELGSSSNRLFNSNNGIYNKRAVKWTLDNSFNITSTEILGLGLTPKDDEKFAFKSGAYAINKNGLIAGMSDVRYKDTDTRITMPVVFENDEVKEFINQEDDWESGQVLSMNDNDIIVGYATKRIDGRTTTKFYYYDKQNDTVVFPSDYFASSNSIANDINNNGIVVGEGETDIFNSSARRREGFMYTIGEDKIVNLNDLLPCYEADGETRFGYKIAEAKAINNNNEIFGVATKTVEKTDSFGNVVRDVDGNIEHESVTVAVKLTPISGSVEECPAEEVEQYERQSASFPWFAFLLLPFAAVRRVFSKK</sequence>
<evidence type="ECO:0000256" key="1">
    <source>
        <dbReference type="SAM" id="SignalP"/>
    </source>
</evidence>
<dbReference type="EMBL" id="CP032090">
    <property type="protein sequence ID" value="AXV65133.1"/>
    <property type="molecule type" value="Genomic_DNA"/>
</dbReference>
<feature type="chain" id="PRO_5042006930" evidence="1">
    <location>
        <begin position="21"/>
        <end position="588"/>
    </location>
</feature>
<feature type="signal peptide" evidence="1">
    <location>
        <begin position="1"/>
        <end position="20"/>
    </location>
</feature>
<dbReference type="AlphaFoldDB" id="A0AAD0RYV6"/>
<name>A0AAD0RYV6_9GAMM</name>
<keyword evidence="1" id="KW-0732">Signal</keyword>
<evidence type="ECO:0000313" key="3">
    <source>
        <dbReference type="Proteomes" id="UP000264605"/>
    </source>
</evidence>
<dbReference type="KEGG" id="pdj:D0907_07605"/>
<protein>
    <submittedName>
        <fullName evidence="2">DUF3466 family protein</fullName>
    </submittedName>
</protein>
<dbReference type="Proteomes" id="UP000264605">
    <property type="component" value="Chromosome"/>
</dbReference>
<organism evidence="2 3">
    <name type="scientific">Pseudoalteromonas lipolytica</name>
    <dbReference type="NCBI Taxonomy" id="570156"/>
    <lineage>
        <taxon>Bacteria</taxon>
        <taxon>Pseudomonadati</taxon>
        <taxon>Pseudomonadota</taxon>
        <taxon>Gammaproteobacteria</taxon>
        <taxon>Alteromonadales</taxon>
        <taxon>Pseudoalteromonadaceae</taxon>
        <taxon>Pseudoalteromonas</taxon>
    </lineage>
</organism>
<dbReference type="Pfam" id="PF11949">
    <property type="entry name" value="DUF3466"/>
    <property type="match status" value="1"/>
</dbReference>